<evidence type="ECO:0000256" key="1">
    <source>
        <dbReference type="SAM" id="SignalP"/>
    </source>
</evidence>
<feature type="chain" id="PRO_5032937376" evidence="1">
    <location>
        <begin position="21"/>
        <end position="306"/>
    </location>
</feature>
<dbReference type="AlphaFoldDB" id="A0A835YPF0"/>
<organism evidence="2 3">
    <name type="scientific">Tribonema minus</name>
    <dbReference type="NCBI Taxonomy" id="303371"/>
    <lineage>
        <taxon>Eukaryota</taxon>
        <taxon>Sar</taxon>
        <taxon>Stramenopiles</taxon>
        <taxon>Ochrophyta</taxon>
        <taxon>PX clade</taxon>
        <taxon>Xanthophyceae</taxon>
        <taxon>Tribonematales</taxon>
        <taxon>Tribonemataceae</taxon>
        <taxon>Tribonema</taxon>
    </lineage>
</organism>
<accession>A0A835YPF0</accession>
<protein>
    <submittedName>
        <fullName evidence="2">Uncharacterized protein</fullName>
    </submittedName>
</protein>
<gene>
    <name evidence="2" type="ORF">JKP88DRAFT_224696</name>
</gene>
<comment type="caution">
    <text evidence="2">The sequence shown here is derived from an EMBL/GenBank/DDBJ whole genome shotgun (WGS) entry which is preliminary data.</text>
</comment>
<dbReference type="Proteomes" id="UP000664859">
    <property type="component" value="Unassembled WGS sequence"/>
</dbReference>
<dbReference type="EMBL" id="JAFCMP010000501">
    <property type="protein sequence ID" value="KAG5179102.1"/>
    <property type="molecule type" value="Genomic_DNA"/>
</dbReference>
<dbReference type="OrthoDB" id="205763at2759"/>
<evidence type="ECO:0000313" key="3">
    <source>
        <dbReference type="Proteomes" id="UP000664859"/>
    </source>
</evidence>
<reference evidence="2" key="1">
    <citation type="submission" date="2021-02" db="EMBL/GenBank/DDBJ databases">
        <title>First Annotated Genome of the Yellow-green Alga Tribonema minus.</title>
        <authorList>
            <person name="Mahan K.M."/>
        </authorList>
    </citation>
    <scope>NUCLEOTIDE SEQUENCE</scope>
    <source>
        <strain evidence="2">UTEX B ZZ1240</strain>
    </source>
</reference>
<name>A0A835YPF0_9STRA</name>
<sequence>MLLAFKLLLFLWALCYFVSALVATAPAQLRADAFLGTVVATSYNSESTPPRLLSMHDSLVRPGARTSSTKLAAAVLPDPYPVAEVDLLRRIYGPARNFWGDLSAQQTRAFYHDLLPVSLLQLEQEAADASAPLTLEERARRASMARHAARLYARERCALPSRITAALYDGFRHLQRYGTWNASGQTWDELWAKYEVQVRAELGPQAGEEAIRDGVCWRILEKSCSTNKMFDRLTGVVVEAEAAAAAEQHRHHKEGEALRAVNVLVRRKVAQAGRRVIRAPLAALSRAPLLRRSNGDMFQRAVRRIA</sequence>
<keyword evidence="3" id="KW-1185">Reference proteome</keyword>
<proteinExistence type="predicted"/>
<evidence type="ECO:0000313" key="2">
    <source>
        <dbReference type="EMBL" id="KAG5179102.1"/>
    </source>
</evidence>
<feature type="signal peptide" evidence="1">
    <location>
        <begin position="1"/>
        <end position="20"/>
    </location>
</feature>
<keyword evidence="1" id="KW-0732">Signal</keyword>